<reference evidence="4" key="1">
    <citation type="journal article" date="2019" name="Int. J. Syst. Evol. Microbiol.">
        <title>The Global Catalogue of Microorganisms (GCM) 10K type strain sequencing project: providing services to taxonomists for standard genome sequencing and annotation.</title>
        <authorList>
            <consortium name="The Broad Institute Genomics Platform"/>
            <consortium name="The Broad Institute Genome Sequencing Center for Infectious Disease"/>
            <person name="Wu L."/>
            <person name="Ma J."/>
        </authorList>
    </citation>
    <scope>NUCLEOTIDE SEQUENCE [LARGE SCALE GENOMIC DNA]</scope>
    <source>
        <strain evidence="4">JCM 17923</strain>
    </source>
</reference>
<gene>
    <name evidence="3" type="ORF">GCM10023185_40980</name>
</gene>
<feature type="transmembrane region" description="Helical" evidence="2">
    <location>
        <begin position="12"/>
        <end position="31"/>
    </location>
</feature>
<dbReference type="Proteomes" id="UP001501153">
    <property type="component" value="Unassembled WGS sequence"/>
</dbReference>
<keyword evidence="2" id="KW-0812">Transmembrane</keyword>
<keyword evidence="2" id="KW-1133">Transmembrane helix</keyword>
<feature type="region of interest" description="Disordered" evidence="1">
    <location>
        <begin position="38"/>
        <end position="74"/>
    </location>
</feature>
<comment type="caution">
    <text evidence="3">The sequence shown here is derived from an EMBL/GenBank/DDBJ whole genome shotgun (WGS) entry which is preliminary data.</text>
</comment>
<name>A0ABP8IR89_9BACT</name>
<evidence type="ECO:0000313" key="3">
    <source>
        <dbReference type="EMBL" id="GAA4368322.1"/>
    </source>
</evidence>
<organism evidence="3 4">
    <name type="scientific">Hymenobacter saemangeumensis</name>
    <dbReference type="NCBI Taxonomy" id="1084522"/>
    <lineage>
        <taxon>Bacteria</taxon>
        <taxon>Pseudomonadati</taxon>
        <taxon>Bacteroidota</taxon>
        <taxon>Cytophagia</taxon>
        <taxon>Cytophagales</taxon>
        <taxon>Hymenobacteraceae</taxon>
        <taxon>Hymenobacter</taxon>
    </lineage>
</organism>
<evidence type="ECO:0000256" key="1">
    <source>
        <dbReference type="SAM" id="MobiDB-lite"/>
    </source>
</evidence>
<evidence type="ECO:0000256" key="2">
    <source>
        <dbReference type="SAM" id="Phobius"/>
    </source>
</evidence>
<keyword evidence="2" id="KW-0472">Membrane</keyword>
<keyword evidence="4" id="KW-1185">Reference proteome</keyword>
<evidence type="ECO:0000313" key="4">
    <source>
        <dbReference type="Proteomes" id="UP001501153"/>
    </source>
</evidence>
<protein>
    <submittedName>
        <fullName evidence="3">Uncharacterized protein</fullName>
    </submittedName>
</protein>
<proteinExistence type="predicted"/>
<accession>A0ABP8IR89</accession>
<dbReference type="EMBL" id="BAABGZ010000079">
    <property type="protein sequence ID" value="GAA4368322.1"/>
    <property type="molecule type" value="Genomic_DNA"/>
</dbReference>
<sequence>MLAYHALEFIAMYHLLYAVAFCAFFVFLLVVPRKRLVPPPPSPPDGDDDGGEPHDTGLPDLDLPPGISPPINDWEPEYNRRRVIV</sequence>